<dbReference type="InterPro" id="IPR029052">
    <property type="entry name" value="Metallo-depent_PP-like"/>
</dbReference>
<dbReference type="GeneID" id="63767849"/>
<dbReference type="VEuPathDB" id="FungiDB:ASPSYDRAFT_87079"/>
<dbReference type="Gene3D" id="3.60.21.10">
    <property type="match status" value="1"/>
</dbReference>
<evidence type="ECO:0000313" key="2">
    <source>
        <dbReference type="EMBL" id="OJJ60491.1"/>
    </source>
</evidence>
<dbReference type="SUPFAM" id="SSF56300">
    <property type="entry name" value="Metallo-dependent phosphatases"/>
    <property type="match status" value="1"/>
</dbReference>
<protein>
    <recommendedName>
        <fullName evidence="1">Calcineurin-like phosphoesterase domain-containing protein</fullName>
    </recommendedName>
</protein>
<dbReference type="EMBL" id="KV878584">
    <property type="protein sequence ID" value="OJJ60491.1"/>
    <property type="molecule type" value="Genomic_DNA"/>
</dbReference>
<sequence length="390" mass="43975">MATNNTQTLRFTADGVFKISVFSDLHYGESEATFGPENDAHTSNVMTSILNAESPQLVVLTGDLITGEQTNRSNSSLYVDRIVAPLMEQDIPWASVYGNHDSTMNLCPQDVFDREMNSSQDSLTQRMVSDPAAGYTNYFLPVFPHNESVDVPEVILWFFDSRGGTWCPDDEDRSGTRPDWVDQSVIEWFNGTRSELMNRYGRAIPSLAFFHIPTYAARAFQNAGVDGRTEPGINDDVPVKQQGYLWDSDNYMGQDIPFMQALLATEGLIASFSGHDHGNDWCFNWNERLSNMDLEGNGLIMCYARRTGYGGYGEWARGGRQILLRENVSERPVETWVRLEDETVSGRVTLNSTFGRDLYVRASRETRIAPGEHLLSIYLWILLLVSLIQV</sequence>
<dbReference type="AlphaFoldDB" id="A0A1L9TM70"/>
<dbReference type="STRING" id="1036612.A0A1L9TM70"/>
<dbReference type="GO" id="GO:0005737">
    <property type="term" value="C:cytoplasm"/>
    <property type="evidence" value="ECO:0007669"/>
    <property type="project" value="TreeGrafter"/>
</dbReference>
<dbReference type="PANTHER" id="PTHR32440">
    <property type="entry name" value="PHOSPHATASE DCR2-RELATED-RELATED"/>
    <property type="match status" value="1"/>
</dbReference>
<accession>A0A1L9TM70</accession>
<reference evidence="3" key="1">
    <citation type="journal article" date="2017" name="Genome Biol.">
        <title>Comparative genomics reveals high biological diversity and specific adaptations in the industrially and medically important fungal genus Aspergillus.</title>
        <authorList>
            <person name="de Vries R.P."/>
            <person name="Riley R."/>
            <person name="Wiebenga A."/>
            <person name="Aguilar-Osorio G."/>
            <person name="Amillis S."/>
            <person name="Uchima C.A."/>
            <person name="Anderluh G."/>
            <person name="Asadollahi M."/>
            <person name="Askin M."/>
            <person name="Barry K."/>
            <person name="Battaglia E."/>
            <person name="Bayram O."/>
            <person name="Benocci T."/>
            <person name="Braus-Stromeyer S.A."/>
            <person name="Caldana C."/>
            <person name="Canovas D."/>
            <person name="Cerqueira G.C."/>
            <person name="Chen F."/>
            <person name="Chen W."/>
            <person name="Choi C."/>
            <person name="Clum A."/>
            <person name="Dos Santos R.A."/>
            <person name="Damasio A.R."/>
            <person name="Diallinas G."/>
            <person name="Emri T."/>
            <person name="Fekete E."/>
            <person name="Flipphi M."/>
            <person name="Freyberg S."/>
            <person name="Gallo A."/>
            <person name="Gournas C."/>
            <person name="Habgood R."/>
            <person name="Hainaut M."/>
            <person name="Harispe M.L."/>
            <person name="Henrissat B."/>
            <person name="Hilden K.S."/>
            <person name="Hope R."/>
            <person name="Hossain A."/>
            <person name="Karabika E."/>
            <person name="Karaffa L."/>
            <person name="Karanyi Z."/>
            <person name="Krasevec N."/>
            <person name="Kuo A."/>
            <person name="Kusch H."/>
            <person name="LaButti K."/>
            <person name="Lagendijk E.L."/>
            <person name="Lapidus A."/>
            <person name="Levasseur A."/>
            <person name="Lindquist E."/>
            <person name="Lipzen A."/>
            <person name="Logrieco A.F."/>
            <person name="MacCabe A."/>
            <person name="Maekelae M.R."/>
            <person name="Malavazi I."/>
            <person name="Melin P."/>
            <person name="Meyer V."/>
            <person name="Mielnichuk N."/>
            <person name="Miskei M."/>
            <person name="Molnar A.P."/>
            <person name="Mule G."/>
            <person name="Ngan C.Y."/>
            <person name="Orejas M."/>
            <person name="Orosz E."/>
            <person name="Ouedraogo J.P."/>
            <person name="Overkamp K.M."/>
            <person name="Park H.-S."/>
            <person name="Perrone G."/>
            <person name="Piumi F."/>
            <person name="Punt P.J."/>
            <person name="Ram A.F."/>
            <person name="Ramon A."/>
            <person name="Rauscher S."/>
            <person name="Record E."/>
            <person name="Riano-Pachon D.M."/>
            <person name="Robert V."/>
            <person name="Roehrig J."/>
            <person name="Ruller R."/>
            <person name="Salamov A."/>
            <person name="Salih N.S."/>
            <person name="Samson R.A."/>
            <person name="Sandor E."/>
            <person name="Sanguinetti M."/>
            <person name="Schuetze T."/>
            <person name="Sepcic K."/>
            <person name="Shelest E."/>
            <person name="Sherlock G."/>
            <person name="Sophianopoulou V."/>
            <person name="Squina F.M."/>
            <person name="Sun H."/>
            <person name="Susca A."/>
            <person name="Todd R.B."/>
            <person name="Tsang A."/>
            <person name="Unkles S.E."/>
            <person name="van de Wiele N."/>
            <person name="van Rossen-Uffink D."/>
            <person name="Oliveira J.V."/>
            <person name="Vesth T.C."/>
            <person name="Visser J."/>
            <person name="Yu J.-H."/>
            <person name="Zhou M."/>
            <person name="Andersen M.R."/>
            <person name="Archer D.B."/>
            <person name="Baker S.E."/>
            <person name="Benoit I."/>
            <person name="Brakhage A.A."/>
            <person name="Braus G.H."/>
            <person name="Fischer R."/>
            <person name="Frisvad J.C."/>
            <person name="Goldman G.H."/>
            <person name="Houbraken J."/>
            <person name="Oakley B."/>
            <person name="Pocsi I."/>
            <person name="Scazzocchio C."/>
            <person name="Seiboth B."/>
            <person name="vanKuyk P.A."/>
            <person name="Wortman J."/>
            <person name="Dyer P.S."/>
            <person name="Grigoriev I.V."/>
        </authorList>
    </citation>
    <scope>NUCLEOTIDE SEQUENCE [LARGE SCALE GENOMIC DNA]</scope>
    <source>
        <strain evidence="3">CBS 593.65</strain>
    </source>
</reference>
<feature type="domain" description="Calcineurin-like phosphoesterase" evidence="1">
    <location>
        <begin position="18"/>
        <end position="278"/>
    </location>
</feature>
<keyword evidence="3" id="KW-1185">Reference proteome</keyword>
<evidence type="ECO:0000259" key="1">
    <source>
        <dbReference type="Pfam" id="PF00149"/>
    </source>
</evidence>
<dbReference type="GO" id="GO:0016788">
    <property type="term" value="F:hydrolase activity, acting on ester bonds"/>
    <property type="evidence" value="ECO:0007669"/>
    <property type="project" value="TreeGrafter"/>
</dbReference>
<dbReference type="PANTHER" id="PTHR32440:SF11">
    <property type="entry name" value="METALLOPHOSPHOESTERASE DOMAIN-CONTAINING PROTEIN"/>
    <property type="match status" value="1"/>
</dbReference>
<gene>
    <name evidence="2" type="ORF">ASPSYDRAFT_87079</name>
</gene>
<evidence type="ECO:0000313" key="3">
    <source>
        <dbReference type="Proteomes" id="UP000184356"/>
    </source>
</evidence>
<dbReference type="Pfam" id="PF00149">
    <property type="entry name" value="Metallophos"/>
    <property type="match status" value="1"/>
</dbReference>
<dbReference type="Proteomes" id="UP000184356">
    <property type="component" value="Unassembled WGS sequence"/>
</dbReference>
<dbReference type="RefSeq" id="XP_040704297.1">
    <property type="nucleotide sequence ID" value="XM_040851776.1"/>
</dbReference>
<proteinExistence type="predicted"/>
<dbReference type="CDD" id="cd07383">
    <property type="entry name" value="MPP_Dcr2"/>
    <property type="match status" value="1"/>
</dbReference>
<dbReference type="OrthoDB" id="783096at2759"/>
<name>A0A1L9TM70_9EURO</name>
<organism evidence="2 3">
    <name type="scientific">Aspergillus sydowii CBS 593.65</name>
    <dbReference type="NCBI Taxonomy" id="1036612"/>
    <lineage>
        <taxon>Eukaryota</taxon>
        <taxon>Fungi</taxon>
        <taxon>Dikarya</taxon>
        <taxon>Ascomycota</taxon>
        <taxon>Pezizomycotina</taxon>
        <taxon>Eurotiomycetes</taxon>
        <taxon>Eurotiomycetidae</taxon>
        <taxon>Eurotiales</taxon>
        <taxon>Aspergillaceae</taxon>
        <taxon>Aspergillus</taxon>
        <taxon>Aspergillus subgen. Nidulantes</taxon>
    </lineage>
</organism>
<dbReference type="InterPro" id="IPR004843">
    <property type="entry name" value="Calcineurin-like_PHP"/>
</dbReference>